<dbReference type="EMBL" id="QBKA01000002">
    <property type="protein sequence ID" value="RDC58899.1"/>
    <property type="molecule type" value="Genomic_DNA"/>
</dbReference>
<proteinExistence type="predicted"/>
<reference evidence="1 3" key="1">
    <citation type="submission" date="2018-04" db="EMBL/GenBank/DDBJ databases">
        <title>Altererythrobacter sp. HME9302 genome sequencing and assembly.</title>
        <authorList>
            <person name="Kang H."/>
            <person name="Kim H."/>
            <person name="Joh K."/>
        </authorList>
    </citation>
    <scope>NUCLEOTIDE SEQUENCE [LARGE SCALE GENOMIC DNA]</scope>
    <source>
        <strain evidence="1 3">HME9302</strain>
    </source>
</reference>
<dbReference type="Proteomes" id="UP000253727">
    <property type="component" value="Unassembled WGS sequence"/>
</dbReference>
<accession>A0A369Q7J3</accession>
<dbReference type="RefSeq" id="WP_115365351.1">
    <property type="nucleotide sequence ID" value="NZ_QBKA01000002.1"/>
</dbReference>
<sequence>MTDGPFKNLKLDSRSRRFAEAVQNEAEDHDTRCALGSHAIVNGILSGNDGLIRDLQSYGEDGQLDLDPKGSIKGIFEKYDKSEFSDDLQREVAMRLHDGDNSRDAIDKALDSCVETNIGKTLTRIKEAGLEAHREGPMHKDQLDRLNEGLGEVSKSLDCARIQDAVKSCDKNAFKQDAKKRTGLDDPILSL</sequence>
<evidence type="ECO:0000313" key="1">
    <source>
        <dbReference type="EMBL" id="RDC58899.1"/>
    </source>
</evidence>
<keyword evidence="3" id="KW-1185">Reference proteome</keyword>
<evidence type="ECO:0000313" key="3">
    <source>
        <dbReference type="Proteomes" id="UP000253727"/>
    </source>
</evidence>
<name>A0A369Q7J3_9SPHN</name>
<dbReference type="OrthoDB" id="9105952at2"/>
<dbReference type="AlphaFoldDB" id="A0A369Q7J3"/>
<protein>
    <submittedName>
        <fullName evidence="1">Uncharacterized protein</fullName>
    </submittedName>
</protein>
<gene>
    <name evidence="1" type="ORF">HME9302_00075</name>
    <name evidence="2" type="ORF">HME9302_02631</name>
</gene>
<evidence type="ECO:0000313" key="2">
    <source>
        <dbReference type="EMBL" id="RDC61409.1"/>
    </source>
</evidence>
<organism evidence="1 3">
    <name type="scientific">Alteripontixanthobacter maritimus</name>
    <dbReference type="NCBI Taxonomy" id="2161824"/>
    <lineage>
        <taxon>Bacteria</taxon>
        <taxon>Pseudomonadati</taxon>
        <taxon>Pseudomonadota</taxon>
        <taxon>Alphaproteobacteria</taxon>
        <taxon>Sphingomonadales</taxon>
        <taxon>Erythrobacteraceae</taxon>
        <taxon>Alteripontixanthobacter</taxon>
    </lineage>
</organism>
<dbReference type="EMBL" id="QBKA01000002">
    <property type="protein sequence ID" value="RDC61409.1"/>
    <property type="molecule type" value="Genomic_DNA"/>
</dbReference>
<comment type="caution">
    <text evidence="1">The sequence shown here is derived from an EMBL/GenBank/DDBJ whole genome shotgun (WGS) entry which is preliminary data.</text>
</comment>